<dbReference type="EMBL" id="JAFIRA010000004">
    <property type="protein sequence ID" value="MCJ2541876.1"/>
    <property type="molecule type" value="Genomic_DNA"/>
</dbReference>
<name>A0ABT0C7V9_THEVL</name>
<gene>
    <name evidence="2" type="ORF">JX360_02970</name>
</gene>
<dbReference type="Gene3D" id="3.60.40.10">
    <property type="entry name" value="PPM-type phosphatase domain"/>
    <property type="match status" value="1"/>
</dbReference>
<proteinExistence type="predicted"/>
<dbReference type="PANTHER" id="PTHR13832:SF827">
    <property type="entry name" value="PROTEIN PHOSPHATASE 1L"/>
    <property type="match status" value="1"/>
</dbReference>
<dbReference type="Proteomes" id="UP000830835">
    <property type="component" value="Unassembled WGS sequence"/>
</dbReference>
<dbReference type="CDD" id="cd00143">
    <property type="entry name" value="PP2Cc"/>
    <property type="match status" value="1"/>
</dbReference>
<dbReference type="NCBIfam" id="NF033484">
    <property type="entry name" value="Stp1_PP2C_phos"/>
    <property type="match status" value="1"/>
</dbReference>
<dbReference type="SUPFAM" id="SSF81606">
    <property type="entry name" value="PP2C-like"/>
    <property type="match status" value="1"/>
</dbReference>
<evidence type="ECO:0000313" key="2">
    <source>
        <dbReference type="EMBL" id="MCJ2541876.1"/>
    </source>
</evidence>
<feature type="domain" description="PPM-type phosphatase" evidence="1">
    <location>
        <begin position="3"/>
        <end position="238"/>
    </location>
</feature>
<dbReference type="InterPro" id="IPR036457">
    <property type="entry name" value="PPM-type-like_dom_sf"/>
</dbReference>
<dbReference type="InterPro" id="IPR001932">
    <property type="entry name" value="PPM-type_phosphatase-like_dom"/>
</dbReference>
<dbReference type="SMART" id="SM00331">
    <property type="entry name" value="PP2C_SIG"/>
    <property type="match status" value="1"/>
</dbReference>
<dbReference type="InterPro" id="IPR015655">
    <property type="entry name" value="PP2C"/>
</dbReference>
<organism evidence="2 3">
    <name type="scientific">Thermostichus vulcanus str. 'Rupite'</name>
    <dbReference type="NCBI Taxonomy" id="2813851"/>
    <lineage>
        <taxon>Bacteria</taxon>
        <taxon>Bacillati</taxon>
        <taxon>Cyanobacteriota</taxon>
        <taxon>Cyanophyceae</taxon>
        <taxon>Thermostichales</taxon>
        <taxon>Thermostichaceae</taxon>
        <taxon>Thermostichus</taxon>
    </lineage>
</organism>
<dbReference type="SMART" id="SM00332">
    <property type="entry name" value="PP2Cc"/>
    <property type="match status" value="1"/>
</dbReference>
<evidence type="ECO:0000313" key="3">
    <source>
        <dbReference type="Proteomes" id="UP000830835"/>
    </source>
</evidence>
<comment type="caution">
    <text evidence="2">The sequence shown here is derived from an EMBL/GenBank/DDBJ whole genome shotgun (WGS) entry which is preliminary data.</text>
</comment>
<evidence type="ECO:0000259" key="1">
    <source>
        <dbReference type="PROSITE" id="PS51746"/>
    </source>
</evidence>
<accession>A0ABT0C7V9</accession>
<dbReference type="Pfam" id="PF13672">
    <property type="entry name" value="PP2C_2"/>
    <property type="match status" value="1"/>
</dbReference>
<protein>
    <submittedName>
        <fullName evidence="2">Stp1/IreP family PP2C-type Ser/Thr phosphatase</fullName>
    </submittedName>
</protein>
<dbReference type="PROSITE" id="PS51746">
    <property type="entry name" value="PPM_2"/>
    <property type="match status" value="1"/>
</dbReference>
<reference evidence="2" key="1">
    <citation type="submission" date="2021-02" db="EMBL/GenBank/DDBJ databases">
        <title>The CRISPR/cas machinery reduction and long-range gene transfer in the hot spring cyanobacterium Synechococcus.</title>
        <authorList>
            <person name="Dvorak P."/>
            <person name="Jahodarova E."/>
            <person name="Hasler P."/>
            <person name="Poulickova A."/>
        </authorList>
    </citation>
    <scope>NUCLEOTIDE SEQUENCE</scope>
    <source>
        <strain evidence="2">Rupite</strain>
    </source>
</reference>
<dbReference type="PANTHER" id="PTHR13832">
    <property type="entry name" value="PROTEIN PHOSPHATASE 2C"/>
    <property type="match status" value="1"/>
</dbReference>
<sequence length="239" mass="26490">MRRHASATDPGKIRNSNQDAYYCDPEGRFFIVADGMGGHAAGATASLLAVEAIRERLERGWKTVPAPKLLSEAVEAANDAILKDQRENPERADMGTTVVAVLVDPNDNCWSAHIGDSRLYRLRGSEMQQMTEDHTLVARSIRQGELTHEQARAHPWRHILERCLGRPDSGAPSVQPITVRPGDRLLLCSDGLTEELEDELIAEYCLKVTDLEELPNRLIEAAKERGGRDNITVVIAEYA</sequence>
<keyword evidence="3" id="KW-1185">Reference proteome</keyword>
<dbReference type="RefSeq" id="WP_244349085.1">
    <property type="nucleotide sequence ID" value="NZ_JAFIRA010000004.1"/>
</dbReference>